<evidence type="ECO:0000313" key="3">
    <source>
        <dbReference type="EMBL" id="MBR0551115.1"/>
    </source>
</evidence>
<dbReference type="GO" id="GO:0008237">
    <property type="term" value="F:metallopeptidase activity"/>
    <property type="evidence" value="ECO:0007669"/>
    <property type="project" value="InterPro"/>
</dbReference>
<keyword evidence="1" id="KW-0732">Signal</keyword>
<dbReference type="AlphaFoldDB" id="A0A8T4IDP7"/>
<gene>
    <name evidence="3" type="ORF">J7S20_01195</name>
</gene>
<dbReference type="CDD" id="cd09604">
    <property type="entry name" value="M1_APN_like"/>
    <property type="match status" value="1"/>
</dbReference>
<dbReference type="Gene3D" id="1.10.390.10">
    <property type="entry name" value="Neutral Protease Domain 2"/>
    <property type="match status" value="1"/>
</dbReference>
<dbReference type="Pfam" id="PF01433">
    <property type="entry name" value="Peptidase_M1"/>
    <property type="match status" value="1"/>
</dbReference>
<evidence type="ECO:0000259" key="2">
    <source>
        <dbReference type="Pfam" id="PF01433"/>
    </source>
</evidence>
<dbReference type="GO" id="GO:0008270">
    <property type="term" value="F:zinc ion binding"/>
    <property type="evidence" value="ECO:0007669"/>
    <property type="project" value="InterPro"/>
</dbReference>
<accession>A0A8T4IDP7</accession>
<organism evidence="3 4">
    <name type="scientific">Stakelama marina</name>
    <dbReference type="NCBI Taxonomy" id="2826939"/>
    <lineage>
        <taxon>Bacteria</taxon>
        <taxon>Pseudomonadati</taxon>
        <taxon>Pseudomonadota</taxon>
        <taxon>Alphaproteobacteria</taxon>
        <taxon>Sphingomonadales</taxon>
        <taxon>Sphingomonadaceae</taxon>
        <taxon>Stakelama</taxon>
    </lineage>
</organism>
<dbReference type="RefSeq" id="WP_284052406.1">
    <property type="nucleotide sequence ID" value="NZ_JAGRQC010000001.1"/>
</dbReference>
<dbReference type="InterPro" id="IPR014782">
    <property type="entry name" value="Peptidase_M1_dom"/>
</dbReference>
<proteinExistence type="predicted"/>
<evidence type="ECO:0000313" key="4">
    <source>
        <dbReference type="Proteomes" id="UP000676996"/>
    </source>
</evidence>
<sequence>MTIARVARLGLLAAATVLTAASGPGYNPRETFAPLDLGQAVNVYRSANGMPGPQYWQNRADYRIHATLDPQDKVLTGTTEINYTNNSPDTLKVLWLQLEQNLYKANSRGYLAAGGPVRGTTGGMTLESAQVAVAGADAVDVKPLISDTRAQLLLPTPLKPGEKAVVTIRYRFTIPGKFGGRMAWGRSRDGEIYDLAQWYPRMAVYDDIRGWDTLPYLSQEFYLEYGDFDYWITVPSDMLVAGSGELVNPQEVLTAEQRKRFERAKHSDTTVMIRSPREIEDPDTRPKQGGTLTWHYRMNDTRDVAFSASSAFAWDAARINLPDGKTSLAESFYPAESAGADRWGRSTEYMKDAVENFSRRWFAYPWPAAINIAGPATGMEYPGIVFDGIDDKGKQLFWISAHEIGHGWFPMIVGSNERRDAWMDEGFNTFIDTYESDDFNGGEYGPKRDGEYAPGGGNPVDEILPVLADKDAPPIMSRADTITEKYRHPVTYFKAALGLRLLREEILGPERFDHAFRRYTAAWAFKHPKPADFFRAMESDAGEDLSWWWRGWYLNNWQMDLAVTGVSYVDDDPAKGALVSVAAKDKLVMPVTLRVAFADGSTKDVRLPAETWIRQAETAVPIGGTSKVVSAVLDPDHRLPDKDRANNRWTAG</sequence>
<feature type="chain" id="PRO_5035887466" evidence="1">
    <location>
        <begin position="21"/>
        <end position="652"/>
    </location>
</feature>
<dbReference type="InterPro" id="IPR027268">
    <property type="entry name" value="Peptidase_M4/M1_CTD_sf"/>
</dbReference>
<evidence type="ECO:0000256" key="1">
    <source>
        <dbReference type="SAM" id="SignalP"/>
    </source>
</evidence>
<reference evidence="3" key="1">
    <citation type="submission" date="2021-04" db="EMBL/GenBank/DDBJ databases">
        <title>Ouciella asimina sp. nov., isolated from the surface seawater in the hydrothermal field of Okinawa Trough.</title>
        <authorList>
            <person name="Shuang W."/>
        </authorList>
    </citation>
    <scope>NUCLEOTIDE SEQUENCE</scope>
    <source>
        <strain evidence="3">LXI357</strain>
    </source>
</reference>
<feature type="signal peptide" evidence="1">
    <location>
        <begin position="1"/>
        <end position="20"/>
    </location>
</feature>
<dbReference type="Proteomes" id="UP000676996">
    <property type="component" value="Unassembled WGS sequence"/>
</dbReference>
<protein>
    <submittedName>
        <fullName evidence="3">M1 family metallopeptidase</fullName>
    </submittedName>
</protein>
<feature type="domain" description="Peptidase M1 membrane alanine aminopeptidase" evidence="2">
    <location>
        <begin position="394"/>
        <end position="552"/>
    </location>
</feature>
<dbReference type="SUPFAM" id="SSF55486">
    <property type="entry name" value="Metalloproteases ('zincins'), catalytic domain"/>
    <property type="match status" value="1"/>
</dbReference>
<comment type="caution">
    <text evidence="3">The sequence shown here is derived from an EMBL/GenBank/DDBJ whole genome shotgun (WGS) entry which is preliminary data.</text>
</comment>
<name>A0A8T4IDP7_9SPHN</name>
<keyword evidence="4" id="KW-1185">Reference proteome</keyword>
<dbReference type="EMBL" id="JAGRQC010000001">
    <property type="protein sequence ID" value="MBR0551115.1"/>
    <property type="molecule type" value="Genomic_DNA"/>
</dbReference>